<evidence type="ECO:0000259" key="2">
    <source>
        <dbReference type="SMART" id="SM00458"/>
    </source>
</evidence>
<gene>
    <name evidence="3" type="ORF">ACFY8C_37785</name>
</gene>
<dbReference type="InterPro" id="IPR035992">
    <property type="entry name" value="Ricin_B-like_lectins"/>
</dbReference>
<dbReference type="InterPro" id="IPR013780">
    <property type="entry name" value="Glyco_hydro_b"/>
</dbReference>
<dbReference type="PANTHER" id="PTHR42767:SF1">
    <property type="entry name" value="ENDO-BETA-1,6-GALACTANASE-LIKE DOMAIN-CONTAINING PROTEIN"/>
    <property type="match status" value="1"/>
</dbReference>
<protein>
    <submittedName>
        <fullName evidence="3">RICIN domain-containing protein</fullName>
    </submittedName>
</protein>
<dbReference type="EMBL" id="JBIBDZ010000017">
    <property type="protein sequence ID" value="MFF5924035.1"/>
    <property type="molecule type" value="Genomic_DNA"/>
</dbReference>
<dbReference type="Proteomes" id="UP001602370">
    <property type="component" value="Unassembled WGS sequence"/>
</dbReference>
<sequence>MQPLSARSASGRRRNTRLGALVATAALVLPTVAATPAISAPTAVAAAADALTVRPDPGYQQPAFEGWGTALAWFANVTGGWPDERRNALADALYGADGLGFTVARYNIGGGDSPETLPYMRPGGAVPGYWNRPGAESPDWWDPDNPAHWNDAADANQRWWLSAAKARGADTFEAFSNSAPYFMTRSGLVSGATDPRQDNLRADQYERFAAYLAGSLRRAEQGSGVTFDSISPVNEPNTDYWRAGGRQEGSHWDPASQARMISTLRAALDARGDTTPIAAMDETNPSTARANWEQYAPAVRDSVGRINTHTYGTGGRTGVRDIAKGEATPLWMSEVDLGGSVPQSFTDMSPGLDLARRINDDIRELEPSAWVLWQAVEDYENMTPGRENSNWGLIQTDFTPADAATEPIRKNKKYWVMAQYSRFVRPGARVLATDDPDTLAAVRPGGQGLVLVHTNSGGTDRELTLDLDGFGTVGGTVERYTTDATRDVQRGTDLTTAGRSLRATVGAGSVTTFVLPGVTGVNTAATSAPVGGARQILNDHSGMALAVTTVAGQDMPVQRTSNPADTAQQWTFTKLSATDWGNTATYRVTNARTGKALAVTAGTLGFAAPGSGAEQRWMRSSTGDGHATLVNSASGLLLDVFGAATHDGAEAGVYRPTTGANQSWTFRPAAPDAWRTSVFRHSSKCLDVVGASTADGTSVVQYGCNGGANQQWALRPAATGYVSVVARHSGKCLDVSGASTADGAQVFQYTCNGGRNQEWAVRQAATGHVTLVARHSAQCLEVAGSSNADGAALRQSTCTGGTNQQLRFG</sequence>
<keyword evidence="4" id="KW-1185">Reference proteome</keyword>
<dbReference type="InterPro" id="IPR017853">
    <property type="entry name" value="GH"/>
</dbReference>
<accession>A0ABW6Y345</accession>
<feature type="chain" id="PRO_5046637726" evidence="1">
    <location>
        <begin position="34"/>
        <end position="809"/>
    </location>
</feature>
<dbReference type="Gene3D" id="2.60.40.1180">
    <property type="entry name" value="Golgi alpha-mannosidase II"/>
    <property type="match status" value="1"/>
</dbReference>
<dbReference type="SMART" id="SM00458">
    <property type="entry name" value="RICIN"/>
    <property type="match status" value="2"/>
</dbReference>
<comment type="caution">
    <text evidence="3">The sequence shown here is derived from an EMBL/GenBank/DDBJ whole genome shotgun (WGS) entry which is preliminary data.</text>
</comment>
<keyword evidence="1" id="KW-0732">Signal</keyword>
<dbReference type="InterPro" id="IPR000772">
    <property type="entry name" value="Ricin_B_lectin"/>
</dbReference>
<name>A0ABW6Y345_9ACTN</name>
<dbReference type="Pfam" id="PF14587">
    <property type="entry name" value="Glyco_hydr_30_2"/>
    <property type="match status" value="1"/>
</dbReference>
<dbReference type="Gene3D" id="2.80.10.50">
    <property type="match status" value="5"/>
</dbReference>
<dbReference type="SUPFAM" id="SSF51445">
    <property type="entry name" value="(Trans)glycosidases"/>
    <property type="match status" value="1"/>
</dbReference>
<evidence type="ECO:0000256" key="1">
    <source>
        <dbReference type="SAM" id="SignalP"/>
    </source>
</evidence>
<dbReference type="InterPro" id="IPR039514">
    <property type="entry name" value="6GAL-like"/>
</dbReference>
<dbReference type="PROSITE" id="PS50231">
    <property type="entry name" value="RICIN_B_LECTIN"/>
    <property type="match status" value="2"/>
</dbReference>
<dbReference type="PANTHER" id="PTHR42767">
    <property type="entry name" value="ENDO-BETA-1,6-GALACTANASE"/>
    <property type="match status" value="1"/>
</dbReference>
<dbReference type="RefSeq" id="WP_388311781.1">
    <property type="nucleotide sequence ID" value="NZ_JBIBDZ010000017.1"/>
</dbReference>
<dbReference type="CDD" id="cd00161">
    <property type="entry name" value="beta-trefoil_Ricin-like"/>
    <property type="match status" value="1"/>
</dbReference>
<evidence type="ECO:0000313" key="4">
    <source>
        <dbReference type="Proteomes" id="UP001602370"/>
    </source>
</evidence>
<dbReference type="Pfam" id="PF14200">
    <property type="entry name" value="RicinB_lectin_2"/>
    <property type="match status" value="3"/>
</dbReference>
<dbReference type="CDD" id="cd23458">
    <property type="entry name" value="beta-trefoil_Ricin_AgaB34-like"/>
    <property type="match status" value="1"/>
</dbReference>
<feature type="domain" description="Ricin B lectin" evidence="2">
    <location>
        <begin position="531"/>
        <end position="667"/>
    </location>
</feature>
<dbReference type="SUPFAM" id="SSF51011">
    <property type="entry name" value="Glycosyl hydrolase domain"/>
    <property type="match status" value="1"/>
</dbReference>
<proteinExistence type="predicted"/>
<dbReference type="Gene3D" id="3.20.20.80">
    <property type="entry name" value="Glycosidases"/>
    <property type="match status" value="1"/>
</dbReference>
<feature type="domain" description="Ricin B lectin" evidence="2">
    <location>
        <begin position="671"/>
        <end position="809"/>
    </location>
</feature>
<dbReference type="InterPro" id="IPR039743">
    <property type="entry name" value="6GAL/EXGAL"/>
</dbReference>
<reference evidence="3 4" key="1">
    <citation type="submission" date="2024-10" db="EMBL/GenBank/DDBJ databases">
        <title>The Natural Products Discovery Center: Release of the First 8490 Sequenced Strains for Exploring Actinobacteria Biosynthetic Diversity.</title>
        <authorList>
            <person name="Kalkreuter E."/>
            <person name="Kautsar S.A."/>
            <person name="Yang D."/>
            <person name="Bader C.D."/>
            <person name="Teijaro C.N."/>
            <person name="Fluegel L."/>
            <person name="Davis C.M."/>
            <person name="Simpson J.R."/>
            <person name="Lauterbach L."/>
            <person name="Steele A.D."/>
            <person name="Gui C."/>
            <person name="Meng S."/>
            <person name="Li G."/>
            <person name="Viehrig K."/>
            <person name="Ye F."/>
            <person name="Su P."/>
            <person name="Kiefer A.F."/>
            <person name="Nichols A."/>
            <person name="Cepeda A.J."/>
            <person name="Yan W."/>
            <person name="Fan B."/>
            <person name="Jiang Y."/>
            <person name="Adhikari A."/>
            <person name="Zheng C.-J."/>
            <person name="Schuster L."/>
            <person name="Cowan T.M."/>
            <person name="Smanski M.J."/>
            <person name="Chevrette M.G."/>
            <person name="De Carvalho L.P.S."/>
            <person name="Shen B."/>
        </authorList>
    </citation>
    <scope>NUCLEOTIDE SEQUENCE [LARGE SCALE GENOMIC DNA]</scope>
    <source>
        <strain evidence="3 4">NPDC012605</strain>
    </source>
</reference>
<feature type="signal peptide" evidence="1">
    <location>
        <begin position="1"/>
        <end position="33"/>
    </location>
</feature>
<organism evidence="3 4">
    <name type="scientific">Streptomyces flavochromogenes</name>
    <dbReference type="NCBI Taxonomy" id="68199"/>
    <lineage>
        <taxon>Bacteria</taxon>
        <taxon>Bacillati</taxon>
        <taxon>Actinomycetota</taxon>
        <taxon>Actinomycetes</taxon>
        <taxon>Kitasatosporales</taxon>
        <taxon>Streptomycetaceae</taxon>
        <taxon>Streptomyces</taxon>
    </lineage>
</organism>
<dbReference type="SUPFAM" id="SSF50370">
    <property type="entry name" value="Ricin B-like lectins"/>
    <property type="match status" value="2"/>
</dbReference>
<evidence type="ECO:0000313" key="3">
    <source>
        <dbReference type="EMBL" id="MFF5924035.1"/>
    </source>
</evidence>